<keyword evidence="5" id="KW-1185">Reference proteome</keyword>
<reference evidence="4" key="1">
    <citation type="submission" date="2021-03" db="EMBL/GenBank/DDBJ databases">
        <title>Proteiniclasticum marinus sp. nov., isolated from tidal flat sediment.</title>
        <authorList>
            <person name="Namirimu T."/>
            <person name="Yang J.-A."/>
            <person name="Yang S.-H."/>
            <person name="Kim Y.-J."/>
            <person name="Kwon K.K."/>
        </authorList>
    </citation>
    <scope>NUCLEOTIDE SEQUENCE</scope>
    <source>
        <strain evidence="4">SCR006</strain>
    </source>
</reference>
<evidence type="ECO:0000313" key="4">
    <source>
        <dbReference type="EMBL" id="MBO1265286.1"/>
    </source>
</evidence>
<organism evidence="4 5">
    <name type="scientific">Proteiniclasticum aestuarii</name>
    <dbReference type="NCBI Taxonomy" id="2817862"/>
    <lineage>
        <taxon>Bacteria</taxon>
        <taxon>Bacillati</taxon>
        <taxon>Bacillota</taxon>
        <taxon>Clostridia</taxon>
        <taxon>Eubacteriales</taxon>
        <taxon>Clostridiaceae</taxon>
        <taxon>Proteiniclasticum</taxon>
    </lineage>
</organism>
<dbReference type="GO" id="GO:0000976">
    <property type="term" value="F:transcription cis-regulatory region binding"/>
    <property type="evidence" value="ECO:0007669"/>
    <property type="project" value="TreeGrafter"/>
</dbReference>
<name>A0A939HC70_9CLOT</name>
<dbReference type="RefSeq" id="WP_207599815.1">
    <property type="nucleotide sequence ID" value="NZ_JAFNJU010000007.1"/>
</dbReference>
<comment type="caution">
    <text evidence="4">The sequence shown here is derived from an EMBL/GenBank/DDBJ whole genome shotgun (WGS) entry which is preliminary data.</text>
</comment>
<sequence length="199" mass="23371">MNDTIQKIIEAAYIKFMEKGYKATKTAEIAEAAEVNESTLFRNFKNKETLFQSSIEHNLRRVMSVDFDIMDYSGDLWTDLHRMIEVIFILSLELIPSYRLLVKISLVKKEILENIEKELADQKNIFCHYLQGMQSRNMIREADANIVIDFIYSRIFVDAFDYLIRKESSDDEGELENRVSHLTDIFSDLLRGESNERNH</sequence>
<dbReference type="AlphaFoldDB" id="A0A939HC70"/>
<dbReference type="SUPFAM" id="SSF46689">
    <property type="entry name" value="Homeodomain-like"/>
    <property type="match status" value="1"/>
</dbReference>
<feature type="DNA-binding region" description="H-T-H motif" evidence="2">
    <location>
        <begin position="25"/>
        <end position="44"/>
    </location>
</feature>
<evidence type="ECO:0000259" key="3">
    <source>
        <dbReference type="PROSITE" id="PS50977"/>
    </source>
</evidence>
<proteinExistence type="predicted"/>
<dbReference type="InterPro" id="IPR050109">
    <property type="entry name" value="HTH-type_TetR-like_transc_reg"/>
</dbReference>
<dbReference type="PANTHER" id="PTHR30055">
    <property type="entry name" value="HTH-TYPE TRANSCRIPTIONAL REGULATOR RUTR"/>
    <property type="match status" value="1"/>
</dbReference>
<dbReference type="PROSITE" id="PS50977">
    <property type="entry name" value="HTH_TETR_2"/>
    <property type="match status" value="1"/>
</dbReference>
<protein>
    <submittedName>
        <fullName evidence="4">TetR/AcrR family transcriptional regulator</fullName>
    </submittedName>
</protein>
<feature type="domain" description="HTH tetR-type" evidence="3">
    <location>
        <begin position="2"/>
        <end position="62"/>
    </location>
</feature>
<evidence type="ECO:0000256" key="2">
    <source>
        <dbReference type="PROSITE-ProRule" id="PRU00335"/>
    </source>
</evidence>
<dbReference type="GO" id="GO:0003700">
    <property type="term" value="F:DNA-binding transcription factor activity"/>
    <property type="evidence" value="ECO:0007669"/>
    <property type="project" value="TreeGrafter"/>
</dbReference>
<evidence type="ECO:0000313" key="5">
    <source>
        <dbReference type="Proteomes" id="UP000664218"/>
    </source>
</evidence>
<dbReference type="PANTHER" id="PTHR30055:SF226">
    <property type="entry name" value="HTH-TYPE TRANSCRIPTIONAL REGULATOR PKSA"/>
    <property type="match status" value="1"/>
</dbReference>
<dbReference type="Proteomes" id="UP000664218">
    <property type="component" value="Unassembled WGS sequence"/>
</dbReference>
<evidence type="ECO:0000256" key="1">
    <source>
        <dbReference type="ARBA" id="ARBA00023125"/>
    </source>
</evidence>
<dbReference type="EMBL" id="JAFNJU010000007">
    <property type="protein sequence ID" value="MBO1265286.1"/>
    <property type="molecule type" value="Genomic_DNA"/>
</dbReference>
<dbReference type="PRINTS" id="PR00455">
    <property type="entry name" value="HTHTETR"/>
</dbReference>
<dbReference type="Gene3D" id="1.10.357.10">
    <property type="entry name" value="Tetracycline Repressor, domain 2"/>
    <property type="match status" value="1"/>
</dbReference>
<gene>
    <name evidence="4" type="ORF">J3A84_09620</name>
</gene>
<keyword evidence="1 2" id="KW-0238">DNA-binding</keyword>
<dbReference type="Pfam" id="PF00440">
    <property type="entry name" value="TetR_N"/>
    <property type="match status" value="1"/>
</dbReference>
<dbReference type="InterPro" id="IPR001647">
    <property type="entry name" value="HTH_TetR"/>
</dbReference>
<dbReference type="InterPro" id="IPR009057">
    <property type="entry name" value="Homeodomain-like_sf"/>
</dbReference>
<accession>A0A939HC70</accession>